<feature type="binding site" evidence="19">
    <location>
        <position position="276"/>
    </location>
    <ligand>
        <name>ATP</name>
        <dbReference type="ChEBI" id="CHEBI:30616"/>
    </ligand>
</feature>
<dbReference type="GO" id="GO:0004674">
    <property type="term" value="F:protein serine/threonine kinase activity"/>
    <property type="evidence" value="ECO:0007669"/>
    <property type="project" value="UniProtKB-KW"/>
</dbReference>
<dbReference type="FunFam" id="3.30.200.20:FF:000162">
    <property type="entry name" value="Adenine nucleotide alpha hydrolase-like domain kinase"/>
    <property type="match status" value="1"/>
</dbReference>
<evidence type="ECO:0000313" key="22">
    <source>
        <dbReference type="EMBL" id="KAG5534333.1"/>
    </source>
</evidence>
<dbReference type="PANTHER" id="PTHR27007">
    <property type="match status" value="1"/>
</dbReference>
<evidence type="ECO:0000256" key="3">
    <source>
        <dbReference type="ARBA" id="ARBA00008536"/>
    </source>
</evidence>
<organism evidence="22 23">
    <name type="scientific">Rhododendron griersonianum</name>
    <dbReference type="NCBI Taxonomy" id="479676"/>
    <lineage>
        <taxon>Eukaryota</taxon>
        <taxon>Viridiplantae</taxon>
        <taxon>Streptophyta</taxon>
        <taxon>Embryophyta</taxon>
        <taxon>Tracheophyta</taxon>
        <taxon>Spermatophyta</taxon>
        <taxon>Magnoliopsida</taxon>
        <taxon>eudicotyledons</taxon>
        <taxon>Gunneridae</taxon>
        <taxon>Pentapetalae</taxon>
        <taxon>asterids</taxon>
        <taxon>Ericales</taxon>
        <taxon>Ericaceae</taxon>
        <taxon>Ericoideae</taxon>
        <taxon>Rhodoreae</taxon>
        <taxon>Rhododendron</taxon>
    </lineage>
</organism>
<evidence type="ECO:0000259" key="21">
    <source>
        <dbReference type="PROSITE" id="PS50011"/>
    </source>
</evidence>
<evidence type="ECO:0000256" key="13">
    <source>
        <dbReference type="ARBA" id="ARBA00022989"/>
    </source>
</evidence>
<comment type="similarity">
    <text evidence="3">In the N-terminal section; belongs to the leguminous lectin family.</text>
</comment>
<evidence type="ECO:0000256" key="6">
    <source>
        <dbReference type="ARBA" id="ARBA00022475"/>
    </source>
</evidence>
<evidence type="ECO:0000256" key="11">
    <source>
        <dbReference type="ARBA" id="ARBA00022741"/>
    </source>
</evidence>
<evidence type="ECO:0000256" key="9">
    <source>
        <dbReference type="ARBA" id="ARBA00022729"/>
    </source>
</evidence>
<accession>A0AAV6J1A6</accession>
<dbReference type="InterPro" id="IPR011009">
    <property type="entry name" value="Kinase-like_dom_sf"/>
</dbReference>
<protein>
    <recommendedName>
        <fullName evidence="5">non-specific serine/threonine protein kinase</fullName>
        <ecNumber evidence="5">2.7.11.1</ecNumber>
    </recommendedName>
</protein>
<keyword evidence="9" id="KW-0732">Signal</keyword>
<dbReference type="InterPro" id="IPR000719">
    <property type="entry name" value="Prot_kinase_dom"/>
</dbReference>
<evidence type="ECO:0000256" key="17">
    <source>
        <dbReference type="ARBA" id="ARBA00023180"/>
    </source>
</evidence>
<dbReference type="EC" id="2.7.11.1" evidence="5"/>
<keyword evidence="7" id="KW-0723">Serine/threonine-protein kinase</keyword>
<keyword evidence="16" id="KW-0675">Receptor</keyword>
<dbReference type="CDD" id="cd06899">
    <property type="entry name" value="lectin_legume_LecRK_Arcelin_ConA"/>
    <property type="match status" value="1"/>
</dbReference>
<evidence type="ECO:0000256" key="18">
    <source>
        <dbReference type="PIRSR" id="PIRSR606689-1"/>
    </source>
</evidence>
<dbReference type="SUPFAM" id="SSF52540">
    <property type="entry name" value="P-loop containing nucleoside triphosphate hydrolases"/>
    <property type="match status" value="1"/>
</dbReference>
<dbReference type="Gene3D" id="2.60.120.200">
    <property type="match status" value="1"/>
</dbReference>
<evidence type="ECO:0000256" key="15">
    <source>
        <dbReference type="ARBA" id="ARBA00023136"/>
    </source>
</evidence>
<evidence type="ECO:0000256" key="2">
    <source>
        <dbReference type="ARBA" id="ARBA00004479"/>
    </source>
</evidence>
<evidence type="ECO:0000256" key="5">
    <source>
        <dbReference type="ARBA" id="ARBA00012513"/>
    </source>
</evidence>
<dbReference type="PROSITE" id="PS00307">
    <property type="entry name" value="LECTIN_LEGUME_BETA"/>
    <property type="match status" value="1"/>
</dbReference>
<dbReference type="InterPro" id="IPR027417">
    <property type="entry name" value="P-loop_NTPase"/>
</dbReference>
<dbReference type="Gene3D" id="3.40.50.300">
    <property type="entry name" value="P-loop containing nucleotide triphosphate hydrolases"/>
    <property type="match status" value="1"/>
</dbReference>
<dbReference type="GO" id="GO:0005525">
    <property type="term" value="F:GTP binding"/>
    <property type="evidence" value="ECO:0007669"/>
    <property type="project" value="UniProtKB-KW"/>
</dbReference>
<dbReference type="PROSITE" id="PS00107">
    <property type="entry name" value="PROTEIN_KINASE_ATP"/>
    <property type="match status" value="1"/>
</dbReference>
<gene>
    <name evidence="22" type="ORF">RHGRI_022458</name>
</gene>
<dbReference type="SUPFAM" id="SSF56112">
    <property type="entry name" value="Protein kinase-like (PK-like)"/>
    <property type="match status" value="1"/>
</dbReference>
<evidence type="ECO:0000256" key="8">
    <source>
        <dbReference type="ARBA" id="ARBA00022692"/>
    </source>
</evidence>
<proteinExistence type="inferred from homology"/>
<evidence type="ECO:0000256" key="4">
    <source>
        <dbReference type="ARBA" id="ARBA00010217"/>
    </source>
</evidence>
<keyword evidence="17" id="KW-0325">Glycoprotein</keyword>
<dbReference type="PROSITE" id="PS51417">
    <property type="entry name" value="ARF"/>
    <property type="match status" value="1"/>
</dbReference>
<keyword evidence="7" id="KW-0808">Transferase</keyword>
<keyword evidence="8 20" id="KW-0812">Transmembrane</keyword>
<dbReference type="InterPro" id="IPR001220">
    <property type="entry name" value="Legume_lectin_dom"/>
</dbReference>
<evidence type="ECO:0000256" key="14">
    <source>
        <dbReference type="ARBA" id="ARBA00023134"/>
    </source>
</evidence>
<evidence type="ECO:0000256" key="16">
    <source>
        <dbReference type="ARBA" id="ARBA00023170"/>
    </source>
</evidence>
<dbReference type="GO" id="GO:0030246">
    <property type="term" value="F:carbohydrate binding"/>
    <property type="evidence" value="ECO:0007669"/>
    <property type="project" value="UniProtKB-KW"/>
</dbReference>
<keyword evidence="6" id="KW-1003">Cell membrane</keyword>
<dbReference type="InterPro" id="IPR000985">
    <property type="entry name" value="Lectin_LegA_CS"/>
</dbReference>
<keyword evidence="10" id="KW-0430">Lectin</keyword>
<reference evidence="22" key="1">
    <citation type="submission" date="2020-08" db="EMBL/GenBank/DDBJ databases">
        <title>Plant Genome Project.</title>
        <authorList>
            <person name="Zhang R.-G."/>
        </authorList>
    </citation>
    <scope>NUCLEOTIDE SEQUENCE</scope>
    <source>
        <strain evidence="22">WSP0</strain>
        <tissue evidence="22">Leaf</tissue>
    </source>
</reference>
<evidence type="ECO:0000256" key="10">
    <source>
        <dbReference type="ARBA" id="ARBA00022734"/>
    </source>
</evidence>
<keyword evidence="14 18" id="KW-0342">GTP-binding</keyword>
<keyword evidence="13 20" id="KW-1133">Transmembrane helix</keyword>
<evidence type="ECO:0000256" key="1">
    <source>
        <dbReference type="ARBA" id="ARBA00004236"/>
    </source>
</evidence>
<feature type="binding site" evidence="18">
    <location>
        <position position="329"/>
    </location>
    <ligand>
        <name>GTP</name>
        <dbReference type="ChEBI" id="CHEBI:37565"/>
    </ligand>
</feature>
<keyword evidence="23" id="KW-1185">Reference proteome</keyword>
<dbReference type="InterPro" id="IPR019825">
    <property type="entry name" value="Lectin_legB_Mn/Ca_BS"/>
</dbReference>
<dbReference type="SUPFAM" id="SSF49899">
    <property type="entry name" value="Concanavalin A-like lectins/glucanases"/>
    <property type="match status" value="1"/>
</dbReference>
<dbReference type="InterPro" id="IPR006689">
    <property type="entry name" value="Small_GTPase_ARF/SAR"/>
</dbReference>
<keyword evidence="11 18" id="KW-0547">Nucleotide-binding</keyword>
<evidence type="ECO:0000256" key="20">
    <source>
        <dbReference type="SAM" id="Phobius"/>
    </source>
</evidence>
<comment type="caution">
    <text evidence="22">The sequence shown here is derived from an EMBL/GenBank/DDBJ whole genome shotgun (WGS) entry which is preliminary data.</text>
</comment>
<evidence type="ECO:0000256" key="12">
    <source>
        <dbReference type="ARBA" id="ARBA00022840"/>
    </source>
</evidence>
<dbReference type="InterPro" id="IPR050528">
    <property type="entry name" value="L-type_Lectin-RKs"/>
</dbReference>
<dbReference type="GO" id="GO:0005524">
    <property type="term" value="F:ATP binding"/>
    <property type="evidence" value="ECO:0007669"/>
    <property type="project" value="UniProtKB-UniRule"/>
</dbReference>
<comment type="subcellular location">
    <subcellularLocation>
        <location evidence="1">Cell membrane</location>
    </subcellularLocation>
    <subcellularLocation>
        <location evidence="2">Membrane</location>
        <topology evidence="2">Single-pass type I membrane protein</topology>
    </subcellularLocation>
</comment>
<keyword evidence="7" id="KW-0418">Kinase</keyword>
<dbReference type="GO" id="GO:0005886">
    <property type="term" value="C:plasma membrane"/>
    <property type="evidence" value="ECO:0007669"/>
    <property type="project" value="UniProtKB-SubCell"/>
</dbReference>
<sequence>MIPVNSSGAFLGLFNNSTALNNDTNNQVVAVEFDTFPNQWDPSQNHVGIDVCSIRSATHRVWDTSLANNEIANAWVSYNSSTTTLSVYLTYKENPVFQGNHIILSHVVDLKKVLPEWVNVGFSAATGSGVEIHNIVSWNFNSTLEDGVVGSPTLAPLPTPSTGPPLTPPSTDTGHKMNLRLVFGLAVSIGTLSCGVGLFWFMKRKKINSRGNNDMGIDASTDDDDFEKGTGPRRFTFSELRHATNNFSEGGKLGEGGFGGVYKGVLSDGLNEIAVKRISKGSKQGKKEFKSEVKIISRLRHRNLVQLIGFNVEKVQYKNVVFTVWDVGGQEKLRPLWRHYFNNTDGLGRISGFLHLLHFQIYVVDSLDRERIGKAKQEFQAIIRDSFMLNSIILMFANKQDMVCYLSNL</sequence>
<dbReference type="SMART" id="SM00177">
    <property type="entry name" value="ARF"/>
    <property type="match status" value="1"/>
</dbReference>
<dbReference type="GO" id="GO:0003924">
    <property type="term" value="F:GTPase activity"/>
    <property type="evidence" value="ECO:0007669"/>
    <property type="project" value="InterPro"/>
</dbReference>
<dbReference type="AlphaFoldDB" id="A0AAV6J1A6"/>
<dbReference type="InterPro" id="IPR013320">
    <property type="entry name" value="ConA-like_dom_sf"/>
</dbReference>
<feature type="domain" description="Protein kinase" evidence="21">
    <location>
        <begin position="247"/>
        <end position="409"/>
    </location>
</feature>
<name>A0AAV6J1A6_9ERIC</name>
<dbReference type="PROSITE" id="PS00308">
    <property type="entry name" value="LECTIN_LEGUME_ALPHA"/>
    <property type="match status" value="1"/>
</dbReference>
<feature type="binding site" evidence="18">
    <location>
        <begin position="398"/>
        <end position="401"/>
    </location>
    <ligand>
        <name>GTP</name>
        <dbReference type="ChEBI" id="CHEBI:37565"/>
    </ligand>
</feature>
<dbReference type="EMBL" id="JACTNZ010000008">
    <property type="protein sequence ID" value="KAG5534333.1"/>
    <property type="molecule type" value="Genomic_DNA"/>
</dbReference>
<keyword evidence="12 19" id="KW-0067">ATP-binding</keyword>
<dbReference type="InterPro" id="IPR017441">
    <property type="entry name" value="Protein_kinase_ATP_BS"/>
</dbReference>
<feature type="transmembrane region" description="Helical" evidence="20">
    <location>
        <begin position="181"/>
        <end position="201"/>
    </location>
</feature>
<evidence type="ECO:0000256" key="19">
    <source>
        <dbReference type="PROSITE-ProRule" id="PRU10141"/>
    </source>
</evidence>
<dbReference type="PROSITE" id="PS50011">
    <property type="entry name" value="PROTEIN_KINASE_DOM"/>
    <property type="match status" value="1"/>
</dbReference>
<keyword evidence="15 20" id="KW-0472">Membrane</keyword>
<evidence type="ECO:0000256" key="7">
    <source>
        <dbReference type="ARBA" id="ARBA00022527"/>
    </source>
</evidence>
<dbReference type="Pfam" id="PF00025">
    <property type="entry name" value="Arf"/>
    <property type="match status" value="1"/>
</dbReference>
<dbReference type="Pfam" id="PF00139">
    <property type="entry name" value="Lectin_legB"/>
    <property type="match status" value="1"/>
</dbReference>
<dbReference type="Proteomes" id="UP000823749">
    <property type="component" value="Chromosome 8"/>
</dbReference>
<evidence type="ECO:0000313" key="23">
    <source>
        <dbReference type="Proteomes" id="UP000823749"/>
    </source>
</evidence>
<comment type="similarity">
    <text evidence="4">In the C-terminal section; belongs to the protein kinase superfamily. Ser/Thr protein kinase family.</text>
</comment>